<reference evidence="2 3" key="2">
    <citation type="submission" date="2018-11" db="EMBL/GenBank/DDBJ databases">
        <authorList>
            <consortium name="Pathogen Informatics"/>
        </authorList>
    </citation>
    <scope>NUCLEOTIDE SEQUENCE [LARGE SCALE GENOMIC DNA]</scope>
</reference>
<dbReference type="Gene3D" id="1.10.600.10">
    <property type="entry name" value="Farnesyl Diphosphate Synthase"/>
    <property type="match status" value="1"/>
</dbReference>
<dbReference type="InterPro" id="IPR000092">
    <property type="entry name" value="Polyprenyl_synt"/>
</dbReference>
<comment type="similarity">
    <text evidence="1">Belongs to the FPP/GGPP synthase family.</text>
</comment>
<name>A0A0R3TAT6_RODNA</name>
<evidence type="ECO:0000256" key="1">
    <source>
        <dbReference type="RuleBase" id="RU004466"/>
    </source>
</evidence>
<dbReference type="SUPFAM" id="SSF48576">
    <property type="entry name" value="Terpenoid synthases"/>
    <property type="match status" value="1"/>
</dbReference>
<organism evidence="4">
    <name type="scientific">Rodentolepis nana</name>
    <name type="common">Dwarf tapeworm</name>
    <name type="synonym">Hymenolepis nana</name>
    <dbReference type="NCBI Taxonomy" id="102285"/>
    <lineage>
        <taxon>Eukaryota</taxon>
        <taxon>Metazoa</taxon>
        <taxon>Spiralia</taxon>
        <taxon>Lophotrochozoa</taxon>
        <taxon>Platyhelminthes</taxon>
        <taxon>Cestoda</taxon>
        <taxon>Eucestoda</taxon>
        <taxon>Cyclophyllidea</taxon>
        <taxon>Hymenolepididae</taxon>
        <taxon>Rodentolepis</taxon>
    </lineage>
</organism>
<dbReference type="PANTHER" id="PTHR12001:SF55">
    <property type="entry name" value="ALL TRANS-POLYPRENYL-DIPHOSPHATE SYNTHASE PDSS2"/>
    <property type="match status" value="1"/>
</dbReference>
<dbReference type="GO" id="GO:0004659">
    <property type="term" value="F:prenyltransferase activity"/>
    <property type="evidence" value="ECO:0007669"/>
    <property type="project" value="InterPro"/>
</dbReference>
<dbReference type="GO" id="GO:0006744">
    <property type="term" value="P:ubiquinone biosynthetic process"/>
    <property type="evidence" value="ECO:0007669"/>
    <property type="project" value="TreeGrafter"/>
</dbReference>
<protein>
    <submittedName>
        <fullName evidence="4">Geranylgeranyl pyrophosphate synthase/polyprenyl synthetase</fullName>
    </submittedName>
</protein>
<dbReference type="GO" id="GO:0008299">
    <property type="term" value="P:isoprenoid biosynthetic process"/>
    <property type="evidence" value="ECO:0007669"/>
    <property type="project" value="InterPro"/>
</dbReference>
<dbReference type="PANTHER" id="PTHR12001">
    <property type="entry name" value="GERANYLGERANYL PYROPHOSPHATE SYNTHASE"/>
    <property type="match status" value="1"/>
</dbReference>
<dbReference type="WBParaSite" id="HNAJ_0000417501-mRNA-1">
    <property type="protein sequence ID" value="HNAJ_0000417501-mRNA-1"/>
    <property type="gene ID" value="HNAJ_0000417501"/>
</dbReference>
<reference evidence="4" key="1">
    <citation type="submission" date="2017-02" db="UniProtKB">
        <authorList>
            <consortium name="WormBaseParasite"/>
        </authorList>
    </citation>
    <scope>IDENTIFICATION</scope>
</reference>
<dbReference type="OrthoDB" id="9983019at2759"/>
<proteinExistence type="inferred from homology"/>
<gene>
    <name evidence="2" type="ORF">HNAJ_LOCUS4173</name>
</gene>
<dbReference type="GO" id="GO:1990234">
    <property type="term" value="C:transferase complex"/>
    <property type="evidence" value="ECO:0007669"/>
    <property type="project" value="TreeGrafter"/>
</dbReference>
<dbReference type="Proteomes" id="UP000278807">
    <property type="component" value="Unassembled WGS sequence"/>
</dbReference>
<evidence type="ECO:0000313" key="2">
    <source>
        <dbReference type="EMBL" id="VDO00033.1"/>
    </source>
</evidence>
<dbReference type="InterPro" id="IPR008949">
    <property type="entry name" value="Isoprenoid_synthase_dom_sf"/>
</dbReference>
<evidence type="ECO:0000313" key="3">
    <source>
        <dbReference type="Proteomes" id="UP000278807"/>
    </source>
</evidence>
<keyword evidence="3" id="KW-1185">Reference proteome</keyword>
<evidence type="ECO:0000313" key="4">
    <source>
        <dbReference type="WBParaSite" id="HNAJ_0000417501-mRNA-1"/>
    </source>
</evidence>
<dbReference type="AlphaFoldDB" id="A0A0R3TAT6"/>
<sequence>MSWKSIICRAENLLGGRCPAVDFSLLGKSESSLFIERIRSLSSMFDHKITSVIYTELENSPHDNYLTFRNWTNVFSTKKSAPRLPSSMVIPLVGQCVYGRGSNSLQLHRKMGEIFAVINLAIALHRSVVDLSDPHFQHHQRNNCAWVKNMESGNKFAVLAGDILLANSSVELASFRIPKVVELISGAIAEAVCAEFTDLATDSTQLLTDPSSQWLDHAKLRHGALLGEFCAAASLLNSPSTKNLGRIHKIAREFGVNWASLSRLLSELDYIKEIKIDNPRPPKTLTSLGFTDSGLPEPTLADTLLVASEATSSTIYDQYKSMASTLAWQLGDSLWRLLEESKPNSDVHSLAKDSVDLLVKEAC</sequence>
<dbReference type="Pfam" id="PF00348">
    <property type="entry name" value="polyprenyl_synt"/>
    <property type="match status" value="1"/>
</dbReference>
<dbReference type="STRING" id="102285.A0A0R3TAT6"/>
<accession>A0A0R3TAT6</accession>
<dbReference type="GO" id="GO:0005739">
    <property type="term" value="C:mitochondrion"/>
    <property type="evidence" value="ECO:0007669"/>
    <property type="project" value="TreeGrafter"/>
</dbReference>
<dbReference type="EMBL" id="UZAE01002763">
    <property type="protein sequence ID" value="VDO00033.1"/>
    <property type="molecule type" value="Genomic_DNA"/>
</dbReference>
<keyword evidence="1" id="KW-0808">Transferase</keyword>